<proteinExistence type="predicted"/>
<reference evidence="4" key="1">
    <citation type="submission" date="2020-06" db="EMBL/GenBank/DDBJ databases">
        <authorList>
            <person name="Ji K."/>
            <person name="Li J."/>
        </authorList>
    </citation>
    <scope>NUCLEOTIDE SEQUENCE</scope>
    <source>
        <strain evidence="4">JKM2019</strain>
        <tissue evidence="4">Whole body</tissue>
    </source>
</reference>
<dbReference type="PANTHER" id="PTHR43681">
    <property type="entry name" value="TRANSMEMBRANE GTPASE FZO"/>
    <property type="match status" value="1"/>
</dbReference>
<gene>
    <name evidence="4" type="ORF">HUG17_4784</name>
</gene>
<dbReference type="EMBL" id="SDOV01000004">
    <property type="protein sequence ID" value="KAH7641739.1"/>
    <property type="molecule type" value="Genomic_DNA"/>
</dbReference>
<dbReference type="Gene3D" id="3.40.50.300">
    <property type="entry name" value="P-loop containing nucleotide triphosphate hydrolases"/>
    <property type="match status" value="1"/>
</dbReference>
<feature type="compositionally biased region" description="Acidic residues" evidence="1">
    <location>
        <begin position="127"/>
        <end position="158"/>
    </location>
</feature>
<feature type="compositionally biased region" description="Low complexity" evidence="1">
    <location>
        <begin position="267"/>
        <end position="280"/>
    </location>
</feature>
<comment type="caution">
    <text evidence="4">The sequence shown here is derived from an EMBL/GenBank/DDBJ whole genome shotgun (WGS) entry which is preliminary data.</text>
</comment>
<name>A0A9D4SGP5_DERFA</name>
<feature type="domain" description="Dynamin N-terminal" evidence="2">
    <location>
        <begin position="369"/>
        <end position="524"/>
    </location>
</feature>
<accession>A0A9D4SGP5</accession>
<dbReference type="AlphaFoldDB" id="A0A9D4SGP5"/>
<dbReference type="InterPro" id="IPR051943">
    <property type="entry name" value="TRAFAC_Dynamin-like_GTPase"/>
</dbReference>
<organism evidence="4">
    <name type="scientific">Dermatophagoides farinae</name>
    <name type="common">American house dust mite</name>
    <dbReference type="NCBI Taxonomy" id="6954"/>
    <lineage>
        <taxon>Eukaryota</taxon>
        <taxon>Metazoa</taxon>
        <taxon>Ecdysozoa</taxon>
        <taxon>Arthropoda</taxon>
        <taxon>Chelicerata</taxon>
        <taxon>Arachnida</taxon>
        <taxon>Acari</taxon>
        <taxon>Acariformes</taxon>
        <taxon>Sarcoptiformes</taxon>
        <taxon>Astigmata</taxon>
        <taxon>Psoroptidia</taxon>
        <taxon>Analgoidea</taxon>
        <taxon>Pyroglyphidae</taxon>
        <taxon>Dermatophagoidinae</taxon>
        <taxon>Dermatophagoides</taxon>
    </lineage>
</organism>
<feature type="compositionally biased region" description="Acidic residues" evidence="1">
    <location>
        <begin position="285"/>
        <end position="295"/>
    </location>
</feature>
<dbReference type="SUPFAM" id="SSF52540">
    <property type="entry name" value="P-loop containing nucleoside triphosphate hydrolases"/>
    <property type="match status" value="1"/>
</dbReference>
<dbReference type="Pfam" id="PF16880">
    <property type="entry name" value="EHD_N"/>
    <property type="match status" value="1"/>
</dbReference>
<evidence type="ECO:0000259" key="2">
    <source>
        <dbReference type="Pfam" id="PF00350"/>
    </source>
</evidence>
<feature type="region of interest" description="Disordered" evidence="1">
    <location>
        <begin position="124"/>
        <end position="304"/>
    </location>
</feature>
<feature type="compositionally biased region" description="Acidic residues" evidence="1">
    <location>
        <begin position="194"/>
        <end position="204"/>
    </location>
</feature>
<dbReference type="Gene3D" id="1.10.268.20">
    <property type="match status" value="1"/>
</dbReference>
<reference evidence="4" key="2">
    <citation type="journal article" date="2021" name="World Allergy Organ. J.">
        <title>Chromosome-level assembly of Dermatophagoides farinae genome and transcriptome reveals two novel allergens Der f 37 and Der f 39.</title>
        <authorList>
            <person name="Chen J."/>
            <person name="Cai Z."/>
            <person name="Fan D."/>
            <person name="Hu J."/>
            <person name="Hou Y."/>
            <person name="He Y."/>
            <person name="Zhang Z."/>
            <person name="Zhao Z."/>
            <person name="Gao P."/>
            <person name="Hu W."/>
            <person name="Sun J."/>
            <person name="Li J."/>
            <person name="Ji K."/>
        </authorList>
    </citation>
    <scope>NUCLEOTIDE SEQUENCE</scope>
    <source>
        <strain evidence="4">JKM2019</strain>
    </source>
</reference>
<feature type="domain" description="EH" evidence="3">
    <location>
        <begin position="334"/>
        <end position="364"/>
    </location>
</feature>
<evidence type="ECO:0000313" key="4">
    <source>
        <dbReference type="EMBL" id="KAH7641739.1"/>
    </source>
</evidence>
<dbReference type="InterPro" id="IPR027417">
    <property type="entry name" value="P-loop_NTPase"/>
</dbReference>
<dbReference type="InterPro" id="IPR031692">
    <property type="entry name" value="EHD_N"/>
</dbReference>
<protein>
    <submittedName>
        <fullName evidence="4">Sarcalumenin-like protein</fullName>
    </submittedName>
</protein>
<dbReference type="Proteomes" id="UP000828236">
    <property type="component" value="Unassembled WGS sequence"/>
</dbReference>
<dbReference type="InterPro" id="IPR045063">
    <property type="entry name" value="Dynamin_N"/>
</dbReference>
<evidence type="ECO:0000259" key="3">
    <source>
        <dbReference type="Pfam" id="PF16880"/>
    </source>
</evidence>
<feature type="compositionally biased region" description="Basic residues" evidence="1">
    <location>
        <begin position="255"/>
        <end position="266"/>
    </location>
</feature>
<feature type="compositionally biased region" description="Acidic residues" evidence="1">
    <location>
        <begin position="167"/>
        <end position="185"/>
    </location>
</feature>
<dbReference type="PANTHER" id="PTHR43681:SF1">
    <property type="entry name" value="SARCALUMENIN"/>
    <property type="match status" value="1"/>
</dbReference>
<dbReference type="Pfam" id="PF00350">
    <property type="entry name" value="Dynamin_N"/>
    <property type="match status" value="1"/>
</dbReference>
<sequence length="730" mass="82645">MPLSFLMKNECAAAATATKNRLIFMVDYQAMNKSAAATAASAVIDCNDDSNLFISFRLQLLRRSKMKILHSLATLLFVLILLIQLDLNPIVEATDGSSKSVSKATKGLQKVKCKEKVDEALRQYFKDEDDDDNDDNDDNDDVDDDDADDGNESDEDALENDRTDNQDYGDDDNDEDNDDDDDDDQSGEKASDNDSNDDDDDDDSKESAHENEDDDDEEKNQVKKSVQSVEKNSAHDDEDDDDDDNDDDEPTPIPAKKKKESGKKNKNNPSNKKASVNKKSSQNDHDDDEDDDENSDQPRRSRAHIDDILKVYEIGSQDDNAEQNLIQSIFRDVKRVYESTVKPLETIYKYRQITTRLITDSEIFSKPMILFLGGKSTGKSSLVNYLLGIDGTSWQIPTGAASQTKFSILTYGDNYTHLSPIELAADFTFSSLQRFGEQFIADYIDARRLPINILQKMVIVDSPGLIDMVPTAMAKQTIDNDVYQWFIDRSDVIYIVIDVSQLHLSTSLRALLDQLKGREVRFIIAKADMASHSQIISMFGQLLWVLSPIMSHERPPMVYALSTLPQDNFDEFVDSQETSWLKDLSQQLSGISRIESHIAEVRRHAVRVRNHAKLIDCYLSTFYKNKGLFTFGSSSRQLAADIAENPHQYRIYSGAFMGQLQNVSRYDLPDPGVYREFFRSNPLIDFKPLTSTCSYFRGCPIDRLDVAIAYDLPELVGKYKKLTKTKFEQN</sequence>
<feature type="compositionally biased region" description="Acidic residues" evidence="1">
    <location>
        <begin position="236"/>
        <end position="250"/>
    </location>
</feature>
<evidence type="ECO:0000256" key="1">
    <source>
        <dbReference type="SAM" id="MobiDB-lite"/>
    </source>
</evidence>